<comment type="caution">
    <text evidence="11">The sequence shown here is derived from an EMBL/GenBank/DDBJ whole genome shotgun (WGS) entry which is preliminary data.</text>
</comment>
<gene>
    <name evidence="11" type="primary">utp7</name>
    <name evidence="11" type="ORF">LPJ53_005705</name>
</gene>
<sequence length="594" mass="65676">MFAAAKLGADEATARRAHHTGSDGEGSASESERAPRTLRDQPAKSDRTTRPSAGKKRKGDKQAAEAPEDTKEPDEIQQRTALAAKKYQRGGPSSKTTKVRSKRAQASLDHAKRRREEAAEEAARSEMLLTQDAGFLEAEGLERTYKFTQAQLAENLDLASAGKIFDLKLADFGPYALRYSDNGRHLLLGGKRGHLASIDWRSGRLGCELHVRETVRDVTWLHNQSLFAAAQKKYVYIYDHTGAEVHCLQKHVEPTALGFLPFHFLLASTGMTGQVVFQDVTEGAVVGSHRPGLGPSHVLKVNPYNAVVHVGHGNGTVSLWAPKQGKPLARMLCHRGPVQAMAIDRSGTYMATSGLDGRVKVWDIRNFKPLHDYKTKQPAQALDISQRGLLAAGWGPHVSVWKDALSTRVDNPYMTQLLPGVSTSALQFVPYDDVLGVGHSQGLSSLVIPGSGEPNFDAYVANPYQTTKQRQESEVKSLLDKLAPDTIALDPTFIARLDPRSQAQKMRESAVAERERYAQDKEEGKYLDSSVRNKTKGRNSTAKRYLRKTQANVTDLKKLQALERVEREKQQREQASDLPAEHKGALSMFYKDQR</sequence>
<feature type="region of interest" description="Disordered" evidence="9">
    <location>
        <begin position="515"/>
        <end position="543"/>
    </location>
</feature>
<feature type="compositionally biased region" description="Basic and acidic residues" evidence="9">
    <location>
        <begin position="30"/>
        <end position="49"/>
    </location>
</feature>
<keyword evidence="12" id="KW-1185">Reference proteome</keyword>
<dbReference type="InterPro" id="IPR040315">
    <property type="entry name" value="WDR46/Utp7"/>
</dbReference>
<dbReference type="InterPro" id="IPR001680">
    <property type="entry name" value="WD40_rpt"/>
</dbReference>
<feature type="compositionally biased region" description="Basic and acidic residues" evidence="9">
    <location>
        <begin position="565"/>
        <end position="584"/>
    </location>
</feature>
<comment type="subcellular location">
    <subcellularLocation>
        <location evidence="2">Nucleus</location>
        <location evidence="2">Nucleolus</location>
    </subcellularLocation>
</comment>
<organism evidence="11 12">
    <name type="scientific">Coemansia erecta</name>
    <dbReference type="NCBI Taxonomy" id="147472"/>
    <lineage>
        <taxon>Eukaryota</taxon>
        <taxon>Fungi</taxon>
        <taxon>Fungi incertae sedis</taxon>
        <taxon>Zoopagomycota</taxon>
        <taxon>Kickxellomycotina</taxon>
        <taxon>Kickxellomycetes</taxon>
        <taxon>Kickxellales</taxon>
        <taxon>Kickxellaceae</taxon>
        <taxon>Coemansia</taxon>
    </lineage>
</organism>
<dbReference type="InterPro" id="IPR015943">
    <property type="entry name" value="WD40/YVTN_repeat-like_dom_sf"/>
</dbReference>
<dbReference type="GO" id="GO:0032040">
    <property type="term" value="C:small-subunit processome"/>
    <property type="evidence" value="ECO:0007669"/>
    <property type="project" value="TreeGrafter"/>
</dbReference>
<evidence type="ECO:0000256" key="5">
    <source>
        <dbReference type="ARBA" id="ARBA00022737"/>
    </source>
</evidence>
<dbReference type="PROSITE" id="PS00678">
    <property type="entry name" value="WD_REPEATS_1"/>
    <property type="match status" value="1"/>
</dbReference>
<dbReference type="PANTHER" id="PTHR14085:SF3">
    <property type="entry name" value="WD REPEAT-CONTAINING PROTEIN 46"/>
    <property type="match status" value="1"/>
</dbReference>
<dbReference type="OrthoDB" id="10251154at2759"/>
<evidence type="ECO:0000256" key="3">
    <source>
        <dbReference type="ARBA" id="ARBA00022552"/>
    </source>
</evidence>
<name>A0A9W8CPX6_9FUNG</name>
<dbReference type="Pfam" id="PF08149">
    <property type="entry name" value="BING4CT"/>
    <property type="match status" value="1"/>
</dbReference>
<dbReference type="InterPro" id="IPR012952">
    <property type="entry name" value="BING4_C_dom"/>
</dbReference>
<proteinExistence type="predicted"/>
<dbReference type="PROSITE" id="PS50294">
    <property type="entry name" value="WD_REPEATS_REGION"/>
    <property type="match status" value="1"/>
</dbReference>
<keyword evidence="6" id="KW-0539">Nucleus</keyword>
<evidence type="ECO:0000256" key="1">
    <source>
        <dbReference type="ARBA" id="ARBA00004099"/>
    </source>
</evidence>
<dbReference type="EMBL" id="JANBOJ010000380">
    <property type="protein sequence ID" value="KAJ1719548.1"/>
    <property type="molecule type" value="Genomic_DNA"/>
</dbReference>
<dbReference type="SMART" id="SM01033">
    <property type="entry name" value="BING4CT"/>
    <property type="match status" value="1"/>
</dbReference>
<evidence type="ECO:0000256" key="9">
    <source>
        <dbReference type="SAM" id="MobiDB-lite"/>
    </source>
</evidence>
<feature type="region of interest" description="Disordered" evidence="9">
    <location>
        <begin position="565"/>
        <end position="594"/>
    </location>
</feature>
<evidence type="ECO:0000256" key="8">
    <source>
        <dbReference type="PROSITE-ProRule" id="PRU00221"/>
    </source>
</evidence>
<keyword evidence="3" id="KW-0698">rRNA processing</keyword>
<comment type="function">
    <text evidence="1">Involved in nucleolar processing of pre-18S ribosomal RNA.</text>
</comment>
<dbReference type="GO" id="GO:0030686">
    <property type="term" value="C:90S preribosome"/>
    <property type="evidence" value="ECO:0007669"/>
    <property type="project" value="TreeGrafter"/>
</dbReference>
<dbReference type="AlphaFoldDB" id="A0A9W8CPX6"/>
<dbReference type="Pfam" id="PF00400">
    <property type="entry name" value="WD40"/>
    <property type="match status" value="1"/>
</dbReference>
<feature type="region of interest" description="Disordered" evidence="9">
    <location>
        <begin position="1"/>
        <end position="124"/>
    </location>
</feature>
<feature type="domain" description="BING4 C-terminal" evidence="10">
    <location>
        <begin position="412"/>
        <end position="491"/>
    </location>
</feature>
<feature type="repeat" description="WD" evidence="8">
    <location>
        <begin position="331"/>
        <end position="372"/>
    </location>
</feature>
<evidence type="ECO:0000313" key="12">
    <source>
        <dbReference type="Proteomes" id="UP001149813"/>
    </source>
</evidence>
<dbReference type="FunFam" id="2.130.10.10:FF:000378">
    <property type="entry name" value="U3 small nucleolar RNA-associated protein 7"/>
    <property type="match status" value="1"/>
</dbReference>
<evidence type="ECO:0000256" key="4">
    <source>
        <dbReference type="ARBA" id="ARBA00022574"/>
    </source>
</evidence>
<reference evidence="11" key="1">
    <citation type="submission" date="2022-07" db="EMBL/GenBank/DDBJ databases">
        <title>Phylogenomic reconstructions and comparative analyses of Kickxellomycotina fungi.</title>
        <authorList>
            <person name="Reynolds N.K."/>
            <person name="Stajich J.E."/>
            <person name="Barry K."/>
            <person name="Grigoriev I.V."/>
            <person name="Crous P."/>
            <person name="Smith M.E."/>
        </authorList>
    </citation>
    <scope>NUCLEOTIDE SEQUENCE</scope>
    <source>
        <strain evidence="11">NBRC 32514</strain>
    </source>
</reference>
<evidence type="ECO:0000313" key="11">
    <source>
        <dbReference type="EMBL" id="KAJ1719548.1"/>
    </source>
</evidence>
<feature type="compositionally biased region" description="Basic and acidic residues" evidence="9">
    <location>
        <begin position="515"/>
        <end position="526"/>
    </location>
</feature>
<dbReference type="PANTHER" id="PTHR14085">
    <property type="entry name" value="WD-REPEAT PROTEIN BING4"/>
    <property type="match status" value="1"/>
</dbReference>
<evidence type="ECO:0000256" key="7">
    <source>
        <dbReference type="ARBA" id="ARBA00076453"/>
    </source>
</evidence>
<evidence type="ECO:0000256" key="6">
    <source>
        <dbReference type="ARBA" id="ARBA00023242"/>
    </source>
</evidence>
<keyword evidence="4 8" id="KW-0853">WD repeat</keyword>
<feature type="compositionally biased region" description="Basic and acidic residues" evidence="9">
    <location>
        <begin position="114"/>
        <end position="124"/>
    </location>
</feature>
<feature type="compositionally biased region" description="Basic and acidic residues" evidence="9">
    <location>
        <begin position="60"/>
        <end position="77"/>
    </location>
</feature>
<dbReference type="SMART" id="SM00320">
    <property type="entry name" value="WD40"/>
    <property type="match status" value="4"/>
</dbReference>
<dbReference type="InterPro" id="IPR019775">
    <property type="entry name" value="WD40_repeat_CS"/>
</dbReference>
<dbReference type="PROSITE" id="PS50082">
    <property type="entry name" value="WD_REPEATS_2"/>
    <property type="match status" value="1"/>
</dbReference>
<evidence type="ECO:0000259" key="10">
    <source>
        <dbReference type="SMART" id="SM01033"/>
    </source>
</evidence>
<dbReference type="Gene3D" id="2.130.10.10">
    <property type="entry name" value="YVTN repeat-like/Quinoprotein amine dehydrogenase"/>
    <property type="match status" value="2"/>
</dbReference>
<keyword evidence="5" id="KW-0677">Repeat</keyword>
<protein>
    <recommendedName>
        <fullName evidence="7">U three protein 7</fullName>
    </recommendedName>
</protein>
<dbReference type="SUPFAM" id="SSF50978">
    <property type="entry name" value="WD40 repeat-like"/>
    <property type="match status" value="1"/>
</dbReference>
<dbReference type="InterPro" id="IPR036322">
    <property type="entry name" value="WD40_repeat_dom_sf"/>
</dbReference>
<dbReference type="GO" id="GO:0000462">
    <property type="term" value="P:maturation of SSU-rRNA from tricistronic rRNA transcript (SSU-rRNA, 5.8S rRNA, LSU-rRNA)"/>
    <property type="evidence" value="ECO:0007669"/>
    <property type="project" value="TreeGrafter"/>
</dbReference>
<accession>A0A9W8CPX6</accession>
<evidence type="ECO:0000256" key="2">
    <source>
        <dbReference type="ARBA" id="ARBA00004604"/>
    </source>
</evidence>
<dbReference type="Proteomes" id="UP001149813">
    <property type="component" value="Unassembled WGS sequence"/>
</dbReference>